<gene>
    <name evidence="4" type="ORF">SAMN02910293_00135</name>
</gene>
<evidence type="ECO:0000256" key="1">
    <source>
        <dbReference type="ARBA" id="ARBA00023125"/>
    </source>
</evidence>
<dbReference type="GO" id="GO:0003677">
    <property type="term" value="F:DNA binding"/>
    <property type="evidence" value="ECO:0007669"/>
    <property type="project" value="UniProtKB-UniRule"/>
</dbReference>
<evidence type="ECO:0000259" key="3">
    <source>
        <dbReference type="PROSITE" id="PS50977"/>
    </source>
</evidence>
<sequence length="149" mass="17526">MSNLLGKKRQALTTMQTISNALISLISEYPYDDIAVYHILEEAGVSRRTFYRYFCNKEAAMEYCMSLLVLEYYEERAKFFQATKPEDVFYVTLDFMYQKRKFIRSLILSGHYDTYATIFNDNSSIIYKTFNLPWSIPGDTQSKDINFVS</sequence>
<dbReference type="EMBL" id="FMXP01000002">
    <property type="protein sequence ID" value="SDB02367.1"/>
    <property type="molecule type" value="Genomic_DNA"/>
</dbReference>
<dbReference type="InterPro" id="IPR009057">
    <property type="entry name" value="Homeodomain-like_sf"/>
</dbReference>
<dbReference type="PRINTS" id="PR00455">
    <property type="entry name" value="HTHTETR"/>
</dbReference>
<dbReference type="eggNOG" id="COG1309">
    <property type="taxonomic scope" value="Bacteria"/>
</dbReference>
<protein>
    <submittedName>
        <fullName evidence="4">Transcriptional regulator, TetR family</fullName>
    </submittedName>
</protein>
<dbReference type="PANTHER" id="PTHR43479">
    <property type="entry name" value="ACREF/ENVCD OPERON REPRESSOR-RELATED"/>
    <property type="match status" value="1"/>
</dbReference>
<dbReference type="InterPro" id="IPR001647">
    <property type="entry name" value="HTH_TetR"/>
</dbReference>
<keyword evidence="5" id="KW-1185">Reference proteome</keyword>
<dbReference type="PANTHER" id="PTHR43479:SF7">
    <property type="entry name" value="TETR-FAMILY TRANSCRIPTIONAL REGULATOR"/>
    <property type="match status" value="1"/>
</dbReference>
<dbReference type="RefSeq" id="WP_074484933.1">
    <property type="nucleotide sequence ID" value="NZ_FMXP01000002.1"/>
</dbReference>
<dbReference type="InterPro" id="IPR050624">
    <property type="entry name" value="HTH-type_Tx_Regulator"/>
</dbReference>
<proteinExistence type="predicted"/>
<accession>A0A1G6A1T3</accession>
<dbReference type="STRING" id="439219.SAMN02910293_00135"/>
<evidence type="ECO:0000313" key="5">
    <source>
        <dbReference type="Proteomes" id="UP000182508"/>
    </source>
</evidence>
<dbReference type="Proteomes" id="UP000182508">
    <property type="component" value="Unassembled WGS sequence"/>
</dbReference>
<feature type="domain" description="HTH tetR-type" evidence="3">
    <location>
        <begin position="12"/>
        <end position="72"/>
    </location>
</feature>
<dbReference type="Pfam" id="PF00440">
    <property type="entry name" value="TetR_N"/>
    <property type="match status" value="1"/>
</dbReference>
<evidence type="ECO:0000256" key="2">
    <source>
        <dbReference type="PROSITE-ProRule" id="PRU00335"/>
    </source>
</evidence>
<name>A0A1G6A1T3_9STRE</name>
<reference evidence="4 5" key="1">
    <citation type="submission" date="2016-10" db="EMBL/GenBank/DDBJ databases">
        <authorList>
            <person name="de Groot N.N."/>
        </authorList>
    </citation>
    <scope>NUCLEOTIDE SEQUENCE [LARGE SCALE GENOMIC DNA]</scope>
    <source>
        <strain evidence="4 5">A-4</strain>
    </source>
</reference>
<dbReference type="PROSITE" id="PS50977">
    <property type="entry name" value="HTH_TETR_2"/>
    <property type="match status" value="1"/>
</dbReference>
<organism evidence="4 5">
    <name type="scientific">Streptococcus henryi</name>
    <dbReference type="NCBI Taxonomy" id="439219"/>
    <lineage>
        <taxon>Bacteria</taxon>
        <taxon>Bacillati</taxon>
        <taxon>Bacillota</taxon>
        <taxon>Bacilli</taxon>
        <taxon>Lactobacillales</taxon>
        <taxon>Streptococcaceae</taxon>
        <taxon>Streptococcus</taxon>
    </lineage>
</organism>
<dbReference type="AlphaFoldDB" id="A0A1G6A1T3"/>
<evidence type="ECO:0000313" key="4">
    <source>
        <dbReference type="EMBL" id="SDB02367.1"/>
    </source>
</evidence>
<feature type="DNA-binding region" description="H-T-H motif" evidence="2">
    <location>
        <begin position="35"/>
        <end position="54"/>
    </location>
</feature>
<dbReference type="Gene3D" id="1.10.357.10">
    <property type="entry name" value="Tetracycline Repressor, domain 2"/>
    <property type="match status" value="1"/>
</dbReference>
<dbReference type="SUPFAM" id="SSF46689">
    <property type="entry name" value="Homeodomain-like"/>
    <property type="match status" value="1"/>
</dbReference>
<keyword evidence="1 2" id="KW-0238">DNA-binding</keyword>